<accession>A0A0E9RF24</accession>
<feature type="region of interest" description="Disordered" evidence="1">
    <location>
        <begin position="1"/>
        <end position="38"/>
    </location>
</feature>
<proteinExistence type="predicted"/>
<protein>
    <submittedName>
        <fullName evidence="2">Uncharacterized protein</fullName>
    </submittedName>
</protein>
<evidence type="ECO:0000313" key="2">
    <source>
        <dbReference type="EMBL" id="JAH27085.1"/>
    </source>
</evidence>
<evidence type="ECO:0000256" key="1">
    <source>
        <dbReference type="SAM" id="MobiDB-lite"/>
    </source>
</evidence>
<reference evidence="2" key="2">
    <citation type="journal article" date="2015" name="Fish Shellfish Immunol.">
        <title>Early steps in the European eel (Anguilla anguilla)-Vibrio vulnificus interaction in the gills: Role of the RtxA13 toxin.</title>
        <authorList>
            <person name="Callol A."/>
            <person name="Pajuelo D."/>
            <person name="Ebbesson L."/>
            <person name="Teles M."/>
            <person name="MacKenzie S."/>
            <person name="Amaro C."/>
        </authorList>
    </citation>
    <scope>NUCLEOTIDE SEQUENCE</scope>
</reference>
<organism evidence="2">
    <name type="scientific">Anguilla anguilla</name>
    <name type="common">European freshwater eel</name>
    <name type="synonym">Muraena anguilla</name>
    <dbReference type="NCBI Taxonomy" id="7936"/>
    <lineage>
        <taxon>Eukaryota</taxon>
        <taxon>Metazoa</taxon>
        <taxon>Chordata</taxon>
        <taxon>Craniata</taxon>
        <taxon>Vertebrata</taxon>
        <taxon>Euteleostomi</taxon>
        <taxon>Actinopterygii</taxon>
        <taxon>Neopterygii</taxon>
        <taxon>Teleostei</taxon>
        <taxon>Anguilliformes</taxon>
        <taxon>Anguillidae</taxon>
        <taxon>Anguilla</taxon>
    </lineage>
</organism>
<reference evidence="2" key="1">
    <citation type="submission" date="2014-11" db="EMBL/GenBank/DDBJ databases">
        <authorList>
            <person name="Amaro Gonzalez C."/>
        </authorList>
    </citation>
    <scope>NUCLEOTIDE SEQUENCE</scope>
</reference>
<name>A0A0E9RF24_ANGAN</name>
<sequence>MRQERDFNSSIDSIMSETRWNPTGRTVAQGQQQRWRKR</sequence>
<dbReference type="EMBL" id="GBXM01081492">
    <property type="protein sequence ID" value="JAH27085.1"/>
    <property type="molecule type" value="Transcribed_RNA"/>
</dbReference>
<dbReference type="AlphaFoldDB" id="A0A0E9RF24"/>
<feature type="compositionally biased region" description="Polar residues" evidence="1">
    <location>
        <begin position="8"/>
        <end position="38"/>
    </location>
</feature>